<proteinExistence type="predicted"/>
<feature type="transmembrane region" description="Helical" evidence="7">
    <location>
        <begin position="136"/>
        <end position="155"/>
    </location>
</feature>
<dbReference type="InterPro" id="IPR006153">
    <property type="entry name" value="Cation/H_exchanger_TM"/>
</dbReference>
<dbReference type="Gene3D" id="1.20.1530.20">
    <property type="match status" value="1"/>
</dbReference>
<feature type="transmembrane region" description="Helical" evidence="7">
    <location>
        <begin position="253"/>
        <end position="274"/>
    </location>
</feature>
<gene>
    <name evidence="9" type="ORF">AZI87_02740</name>
</gene>
<evidence type="ECO:0000256" key="3">
    <source>
        <dbReference type="ARBA" id="ARBA00022692"/>
    </source>
</evidence>
<sequence length="283" mass="31126">MKLLLWIVIGICLGPGVLNLTLPTGFNTAAQFFGALFLFLAGWELQFFHLFKEARFYSITFIGTFLVPFLTGYLLFEKSFFVATAFAISALPVAIQLLKEKKLYNTLLARRVITLASLCDVLAWIILAFLLPKKDVTGWLLSHWVVLSFFLGIFFGRLKSFPPKKSLAFLQMGICAPVFFIVLGWSLNFFALFEFKTFLLIFAAAVTSKYLGSYVAARCAGASHAEAFNLSSLLNARGAMEILAASYAYKAQIISAEVFAALVLLGIATALLAIPTVKSAPHS</sequence>
<evidence type="ECO:0000256" key="7">
    <source>
        <dbReference type="SAM" id="Phobius"/>
    </source>
</evidence>
<keyword evidence="3 7" id="KW-0812">Transmembrane</keyword>
<evidence type="ECO:0000313" key="10">
    <source>
        <dbReference type="Proteomes" id="UP000075799"/>
    </source>
</evidence>
<evidence type="ECO:0000256" key="4">
    <source>
        <dbReference type="ARBA" id="ARBA00022989"/>
    </source>
</evidence>
<evidence type="ECO:0000256" key="1">
    <source>
        <dbReference type="ARBA" id="ARBA00004141"/>
    </source>
</evidence>
<feature type="transmembrane region" description="Helical" evidence="7">
    <location>
        <begin position="80"/>
        <end position="98"/>
    </location>
</feature>
<dbReference type="GO" id="GO:0012505">
    <property type="term" value="C:endomembrane system"/>
    <property type="evidence" value="ECO:0007669"/>
    <property type="project" value="TreeGrafter"/>
</dbReference>
<feature type="transmembrane region" description="Helical" evidence="7">
    <location>
        <begin position="110"/>
        <end position="130"/>
    </location>
</feature>
<evidence type="ECO:0000313" key="9">
    <source>
        <dbReference type="EMBL" id="KYG68190.1"/>
    </source>
</evidence>
<organism evidence="9 10">
    <name type="scientific">Bdellovibrio bacteriovorus</name>
    <dbReference type="NCBI Taxonomy" id="959"/>
    <lineage>
        <taxon>Bacteria</taxon>
        <taxon>Pseudomonadati</taxon>
        <taxon>Bdellovibrionota</taxon>
        <taxon>Bdellovibrionia</taxon>
        <taxon>Bdellovibrionales</taxon>
        <taxon>Pseudobdellovibrionaceae</taxon>
        <taxon>Bdellovibrio</taxon>
    </lineage>
</organism>
<feature type="transmembrane region" description="Helical" evidence="7">
    <location>
        <begin position="56"/>
        <end position="74"/>
    </location>
</feature>
<dbReference type="OrthoDB" id="5292719at2"/>
<dbReference type="GO" id="GO:1902600">
    <property type="term" value="P:proton transmembrane transport"/>
    <property type="evidence" value="ECO:0007669"/>
    <property type="project" value="InterPro"/>
</dbReference>
<feature type="domain" description="Cation/H+ exchanger transmembrane" evidence="8">
    <location>
        <begin position="4"/>
        <end position="156"/>
    </location>
</feature>
<name>A0A162GHW9_BDEBC</name>
<dbReference type="Pfam" id="PF00999">
    <property type="entry name" value="Na_H_Exchanger"/>
    <property type="match status" value="1"/>
</dbReference>
<evidence type="ECO:0000256" key="5">
    <source>
        <dbReference type="ARBA" id="ARBA00023065"/>
    </source>
</evidence>
<evidence type="ECO:0000256" key="2">
    <source>
        <dbReference type="ARBA" id="ARBA00022448"/>
    </source>
</evidence>
<dbReference type="PANTHER" id="PTHR32468">
    <property type="entry name" value="CATION/H + ANTIPORTER"/>
    <property type="match status" value="1"/>
</dbReference>
<comment type="caution">
    <text evidence="9">The sequence shown here is derived from an EMBL/GenBank/DDBJ whole genome shotgun (WGS) entry which is preliminary data.</text>
</comment>
<accession>A0A162GHW9</accession>
<dbReference type="InterPro" id="IPR050794">
    <property type="entry name" value="CPA2_transporter"/>
</dbReference>
<evidence type="ECO:0000259" key="8">
    <source>
        <dbReference type="Pfam" id="PF00999"/>
    </source>
</evidence>
<protein>
    <recommendedName>
        <fullName evidence="8">Cation/H+ exchanger transmembrane domain-containing protein</fullName>
    </recommendedName>
</protein>
<feature type="transmembrane region" description="Helical" evidence="7">
    <location>
        <begin position="167"/>
        <end position="191"/>
    </location>
</feature>
<feature type="transmembrane region" description="Helical" evidence="7">
    <location>
        <begin position="29"/>
        <end position="49"/>
    </location>
</feature>
<dbReference type="AlphaFoldDB" id="A0A162GHW9"/>
<dbReference type="EMBL" id="LUKD01000001">
    <property type="protein sequence ID" value="KYG68190.1"/>
    <property type="molecule type" value="Genomic_DNA"/>
</dbReference>
<keyword evidence="5" id="KW-0406">Ion transport</keyword>
<feature type="transmembrane region" description="Helical" evidence="7">
    <location>
        <begin position="197"/>
        <end position="216"/>
    </location>
</feature>
<evidence type="ECO:0000256" key="6">
    <source>
        <dbReference type="ARBA" id="ARBA00023136"/>
    </source>
</evidence>
<dbReference type="PANTHER" id="PTHR32468:SF164">
    <property type="entry name" value="OS05G0485000 PROTEIN"/>
    <property type="match status" value="1"/>
</dbReference>
<comment type="subcellular location">
    <subcellularLocation>
        <location evidence="1">Membrane</location>
        <topology evidence="1">Multi-pass membrane protein</topology>
    </subcellularLocation>
</comment>
<reference evidence="9 10" key="1">
    <citation type="submission" date="2016-03" db="EMBL/GenBank/DDBJ databases">
        <authorList>
            <person name="Ploux O."/>
        </authorList>
    </citation>
    <scope>NUCLEOTIDE SEQUENCE [LARGE SCALE GENOMIC DNA]</scope>
    <source>
        <strain evidence="9 10">EC13</strain>
    </source>
</reference>
<dbReference type="RefSeq" id="WP_063204888.1">
    <property type="nucleotide sequence ID" value="NZ_LUKD01000001.1"/>
</dbReference>
<keyword evidence="2" id="KW-0813">Transport</keyword>
<dbReference type="GO" id="GO:0015297">
    <property type="term" value="F:antiporter activity"/>
    <property type="evidence" value="ECO:0007669"/>
    <property type="project" value="InterPro"/>
</dbReference>
<dbReference type="GO" id="GO:0006885">
    <property type="term" value="P:regulation of pH"/>
    <property type="evidence" value="ECO:0007669"/>
    <property type="project" value="TreeGrafter"/>
</dbReference>
<keyword evidence="6 7" id="KW-0472">Membrane</keyword>
<dbReference type="InterPro" id="IPR038770">
    <property type="entry name" value="Na+/solute_symporter_sf"/>
</dbReference>
<keyword evidence="4 7" id="KW-1133">Transmembrane helix</keyword>
<dbReference type="GO" id="GO:0016020">
    <property type="term" value="C:membrane"/>
    <property type="evidence" value="ECO:0007669"/>
    <property type="project" value="UniProtKB-SubCell"/>
</dbReference>
<dbReference type="Proteomes" id="UP000075799">
    <property type="component" value="Unassembled WGS sequence"/>
</dbReference>